<protein>
    <recommendedName>
        <fullName evidence="3">Tetratricopeptide repeat protein</fullName>
    </recommendedName>
</protein>
<keyword evidence="2" id="KW-1185">Reference proteome</keyword>
<sequence>MIIAVFLSTAEIVQSPAPIAPTIQGVVGEVILRPLSPTHATLTIRASEGERVVDIAHVDDALAVLADRRLAAIWPQLLRWTGPSLVGRRDARVADARAVFAKGRTKQAESAITSIVRPRLRPNFQLADALLAAGQVAEATRLMEDARLAEPQLGNSFWSIHWAAMSQWLAKASNVRGDRQGGLDVLEAAIPPLGKDLAKLDLGAA</sequence>
<evidence type="ECO:0000313" key="2">
    <source>
        <dbReference type="Proteomes" id="UP000032305"/>
    </source>
</evidence>
<accession>A0A0A1W3J8</accession>
<reference evidence="1 2" key="1">
    <citation type="submission" date="2014-11" db="EMBL/GenBank/DDBJ databases">
        <title>Whole genome shotgun sequence of Sphingomonas parapaucimobilis NBRC 15100.</title>
        <authorList>
            <person name="Katano-Makiyama Y."/>
            <person name="Hosoyama A."/>
            <person name="Hashimoto M."/>
            <person name="Hosoyama Y."/>
            <person name="Noguchi M."/>
            <person name="Numata M."/>
            <person name="Tsuchikane K."/>
            <person name="Hirakata S."/>
            <person name="Uohara A."/>
            <person name="Shimodaira J."/>
            <person name="Ohji S."/>
            <person name="Ichikawa N."/>
            <person name="Kimura A."/>
            <person name="Yamazoe A."/>
            <person name="Fujita N."/>
        </authorList>
    </citation>
    <scope>NUCLEOTIDE SEQUENCE [LARGE SCALE GENOMIC DNA]</scope>
    <source>
        <strain evidence="1 2">NBRC 15100</strain>
    </source>
</reference>
<dbReference type="AlphaFoldDB" id="A0A0A1W3J8"/>
<evidence type="ECO:0008006" key="3">
    <source>
        <dbReference type="Google" id="ProtNLM"/>
    </source>
</evidence>
<name>A0A0A1W3J8_9SPHN</name>
<comment type="caution">
    <text evidence="1">The sequence shown here is derived from an EMBL/GenBank/DDBJ whole genome shotgun (WGS) entry which is preliminary data.</text>
</comment>
<organism evidence="1 2">
    <name type="scientific">Sphingomonas parapaucimobilis NBRC 15100</name>
    <dbReference type="NCBI Taxonomy" id="1219049"/>
    <lineage>
        <taxon>Bacteria</taxon>
        <taxon>Pseudomonadati</taxon>
        <taxon>Pseudomonadota</taxon>
        <taxon>Alphaproteobacteria</taxon>
        <taxon>Sphingomonadales</taxon>
        <taxon>Sphingomonadaceae</taxon>
        <taxon>Sphingomonas</taxon>
    </lineage>
</organism>
<evidence type="ECO:0000313" key="1">
    <source>
        <dbReference type="EMBL" id="GAL99756.1"/>
    </source>
</evidence>
<dbReference type="RefSeq" id="WP_042483493.1">
    <property type="nucleotide sequence ID" value="NZ_BBPI01000010.1"/>
</dbReference>
<dbReference type="EMBL" id="BBPI01000010">
    <property type="protein sequence ID" value="GAL99756.1"/>
    <property type="molecule type" value="Genomic_DNA"/>
</dbReference>
<gene>
    <name evidence="1" type="ORF">SP5_010_00490</name>
</gene>
<dbReference type="Proteomes" id="UP000032305">
    <property type="component" value="Unassembled WGS sequence"/>
</dbReference>
<dbReference type="OrthoDB" id="7580072at2"/>
<proteinExistence type="predicted"/>